<proteinExistence type="predicted"/>
<name>A0A091DUT7_FUKDA</name>
<dbReference type="PANTHER" id="PTHR38498:SF1">
    <property type="entry name" value="TRANSMEMBRANE PROTEIN 191B-RELATED"/>
    <property type="match status" value="1"/>
</dbReference>
<keyword evidence="2" id="KW-0472">Membrane</keyword>
<dbReference type="eggNOG" id="ENOG502TDZY">
    <property type="taxonomic scope" value="Eukaryota"/>
</dbReference>
<keyword evidence="2" id="KW-1133">Transmembrane helix</keyword>
<sequence length="176" mass="19143">MNGTHETWNPAHALDGSLSPGHQSLSPRTLDLHKAVFPPSSMPEALLGCALPSSVQRACSAGPSPAGAAAAIFRARKERSNRQLQEQWEQLSSQEKQLFGGGKGSGRLRLWTLGALRTLALLPLVFLVLQLLYLVLVKPEAIRQGLARLRSDAAFRRLRYTLSPLLELRGHGLLPA</sequence>
<keyword evidence="4" id="KW-1185">Reference proteome</keyword>
<keyword evidence="2 3" id="KW-0812">Transmembrane</keyword>
<dbReference type="InterPro" id="IPR028186">
    <property type="entry name" value="TMEM191B/C"/>
</dbReference>
<dbReference type="PANTHER" id="PTHR38498">
    <property type="entry name" value="TRANSMEMBRANE PROTEIN 191B-RELATED"/>
    <property type="match status" value="1"/>
</dbReference>
<evidence type="ECO:0000256" key="1">
    <source>
        <dbReference type="SAM" id="MobiDB-lite"/>
    </source>
</evidence>
<dbReference type="Pfam" id="PF15194">
    <property type="entry name" value="TMEM191C"/>
    <property type="match status" value="1"/>
</dbReference>
<feature type="transmembrane region" description="Helical" evidence="2">
    <location>
        <begin position="115"/>
        <end position="136"/>
    </location>
</feature>
<evidence type="ECO:0000313" key="3">
    <source>
        <dbReference type="EMBL" id="KFO34852.1"/>
    </source>
</evidence>
<dbReference type="EMBL" id="KN121905">
    <property type="protein sequence ID" value="KFO34852.1"/>
    <property type="molecule type" value="Genomic_DNA"/>
</dbReference>
<dbReference type="AlphaFoldDB" id="A0A091DUT7"/>
<organism evidence="3 4">
    <name type="scientific">Fukomys damarensis</name>
    <name type="common">Damaraland mole rat</name>
    <name type="synonym">Cryptomys damarensis</name>
    <dbReference type="NCBI Taxonomy" id="885580"/>
    <lineage>
        <taxon>Eukaryota</taxon>
        <taxon>Metazoa</taxon>
        <taxon>Chordata</taxon>
        <taxon>Craniata</taxon>
        <taxon>Vertebrata</taxon>
        <taxon>Euteleostomi</taxon>
        <taxon>Mammalia</taxon>
        <taxon>Eutheria</taxon>
        <taxon>Euarchontoglires</taxon>
        <taxon>Glires</taxon>
        <taxon>Rodentia</taxon>
        <taxon>Hystricomorpha</taxon>
        <taxon>Bathyergidae</taxon>
        <taxon>Fukomys</taxon>
    </lineage>
</organism>
<protein>
    <submittedName>
        <fullName evidence="3">Transmembrane protein 191C</fullName>
    </submittedName>
</protein>
<evidence type="ECO:0000313" key="4">
    <source>
        <dbReference type="Proteomes" id="UP000028990"/>
    </source>
</evidence>
<reference evidence="3 4" key="1">
    <citation type="submission" date="2013-11" db="EMBL/GenBank/DDBJ databases">
        <title>The Damaraland mole rat (Fukomys damarensis) genome and evolution of African mole rats.</title>
        <authorList>
            <person name="Gladyshev V.N."/>
            <person name="Fang X."/>
        </authorList>
    </citation>
    <scope>NUCLEOTIDE SEQUENCE [LARGE SCALE GENOMIC DNA]</scope>
    <source>
        <tissue evidence="3">Liver</tissue>
    </source>
</reference>
<dbReference type="Proteomes" id="UP000028990">
    <property type="component" value="Unassembled WGS sequence"/>
</dbReference>
<evidence type="ECO:0000256" key="2">
    <source>
        <dbReference type="SAM" id="Phobius"/>
    </source>
</evidence>
<gene>
    <name evidence="3" type="ORF">H920_03880</name>
</gene>
<feature type="region of interest" description="Disordered" evidence="1">
    <location>
        <begin position="1"/>
        <end position="25"/>
    </location>
</feature>
<accession>A0A091DUT7</accession>